<evidence type="ECO:0000313" key="2">
    <source>
        <dbReference type="EMBL" id="RFS20219.1"/>
    </source>
</evidence>
<evidence type="ECO:0000313" key="3">
    <source>
        <dbReference type="Proteomes" id="UP000260644"/>
    </source>
</evidence>
<name>A0A3E1Y653_9BACT</name>
<feature type="region of interest" description="Disordered" evidence="1">
    <location>
        <begin position="1"/>
        <end position="25"/>
    </location>
</feature>
<comment type="caution">
    <text evidence="2">The sequence shown here is derived from an EMBL/GenBank/DDBJ whole genome shotgun (WGS) entry which is preliminary data.</text>
</comment>
<accession>A0A3E1Y653</accession>
<evidence type="ECO:0000256" key="1">
    <source>
        <dbReference type="SAM" id="MobiDB-lite"/>
    </source>
</evidence>
<organism evidence="2 3">
    <name type="scientific">Chitinophaga silvatica</name>
    <dbReference type="NCBI Taxonomy" id="2282649"/>
    <lineage>
        <taxon>Bacteria</taxon>
        <taxon>Pseudomonadati</taxon>
        <taxon>Bacteroidota</taxon>
        <taxon>Chitinophagia</taxon>
        <taxon>Chitinophagales</taxon>
        <taxon>Chitinophagaceae</taxon>
        <taxon>Chitinophaga</taxon>
    </lineage>
</organism>
<proteinExistence type="predicted"/>
<keyword evidence="3" id="KW-1185">Reference proteome</keyword>
<dbReference type="AlphaFoldDB" id="A0A3E1Y653"/>
<dbReference type="EMBL" id="QPMM01000011">
    <property type="protein sequence ID" value="RFS20219.1"/>
    <property type="molecule type" value="Genomic_DNA"/>
</dbReference>
<reference evidence="2 3" key="1">
    <citation type="submission" date="2018-07" db="EMBL/GenBank/DDBJ databases">
        <title>Chitinophaga K2CV101002-2 sp. nov., isolated from a monsoon evergreen broad-leaved forest soil.</title>
        <authorList>
            <person name="Lv Y."/>
        </authorList>
    </citation>
    <scope>NUCLEOTIDE SEQUENCE [LARGE SCALE GENOMIC DNA]</scope>
    <source>
        <strain evidence="2 3">GDMCC 1.1288</strain>
    </source>
</reference>
<dbReference type="Proteomes" id="UP000260644">
    <property type="component" value="Unassembled WGS sequence"/>
</dbReference>
<protein>
    <submittedName>
        <fullName evidence="2">Uncharacterized protein</fullName>
    </submittedName>
</protein>
<gene>
    <name evidence="2" type="ORF">DVR12_21125</name>
</gene>
<sequence length="61" mass="7157">MYKRAKALQTNRRKKRRLAANTENNDNVLRANSRMNKILDLVLSVTKCIMQMLPCLIRHDS</sequence>
<feature type="compositionally biased region" description="Basic residues" evidence="1">
    <location>
        <begin position="1"/>
        <end position="18"/>
    </location>
</feature>